<feature type="compositionally biased region" description="Low complexity" evidence="1">
    <location>
        <begin position="100"/>
        <end position="122"/>
    </location>
</feature>
<accession>G3BES8</accession>
<reference evidence="2 3" key="1">
    <citation type="journal article" date="2011" name="Proc. Natl. Acad. Sci. U.S.A.">
        <title>Comparative genomics of xylose-fermenting fungi for enhanced biofuel production.</title>
        <authorList>
            <person name="Wohlbach D.J."/>
            <person name="Kuo A."/>
            <person name="Sato T.K."/>
            <person name="Potts K.M."/>
            <person name="Salamov A.A."/>
            <person name="LaButti K.M."/>
            <person name="Sun H."/>
            <person name="Clum A."/>
            <person name="Pangilinan J.L."/>
            <person name="Lindquist E.A."/>
            <person name="Lucas S."/>
            <person name="Lapidus A."/>
            <person name="Jin M."/>
            <person name="Gunawan C."/>
            <person name="Balan V."/>
            <person name="Dale B.E."/>
            <person name="Jeffries T.W."/>
            <person name="Zinkel R."/>
            <person name="Barry K.W."/>
            <person name="Grigoriev I.V."/>
            <person name="Gasch A.P."/>
        </authorList>
    </citation>
    <scope>NUCLEOTIDE SEQUENCE [LARGE SCALE GENOMIC DNA]</scope>
    <source>
        <strain evidence="3">ATCC 10573 / BCRC 21748 / CBS 615 / JCM 9827 / NBRC 10315 / NRRL Y-1498 / VKM Y-70</strain>
    </source>
</reference>
<protein>
    <submittedName>
        <fullName evidence="2">Uncharacterized protein</fullName>
    </submittedName>
</protein>
<proteinExistence type="predicted"/>
<feature type="compositionally biased region" description="Low complexity" evidence="1">
    <location>
        <begin position="70"/>
        <end position="89"/>
    </location>
</feature>
<dbReference type="Gene3D" id="3.90.190.10">
    <property type="entry name" value="Protein tyrosine phosphatase superfamily"/>
    <property type="match status" value="2"/>
</dbReference>
<gene>
    <name evidence="2" type="ORF">CANTEDRAFT_99966</name>
</gene>
<evidence type="ECO:0000313" key="2">
    <source>
        <dbReference type="EMBL" id="EGV60583.1"/>
    </source>
</evidence>
<dbReference type="HOGENOM" id="CLU_036633_1_0_1"/>
<dbReference type="GO" id="GO:0016791">
    <property type="term" value="F:phosphatase activity"/>
    <property type="evidence" value="ECO:0007669"/>
    <property type="project" value="TreeGrafter"/>
</dbReference>
<feature type="region of interest" description="Disordered" evidence="1">
    <location>
        <begin position="323"/>
        <end position="348"/>
    </location>
</feature>
<organism evidence="3">
    <name type="scientific">Candida tenuis (strain ATCC 10573 / BCRC 21748 / CBS 615 / JCM 9827 / NBRC 10315 / NRRL Y-1498 / VKM Y-70)</name>
    <name type="common">Yeast</name>
    <name type="synonym">Yamadazyma tenuis</name>
    <dbReference type="NCBI Taxonomy" id="590646"/>
    <lineage>
        <taxon>Eukaryota</taxon>
        <taxon>Fungi</taxon>
        <taxon>Dikarya</taxon>
        <taxon>Ascomycota</taxon>
        <taxon>Saccharomycotina</taxon>
        <taxon>Pichiomycetes</taxon>
        <taxon>Debaryomycetaceae</taxon>
        <taxon>Yamadazyma</taxon>
    </lineage>
</organism>
<dbReference type="EMBL" id="GL996528">
    <property type="protein sequence ID" value="EGV60583.1"/>
    <property type="molecule type" value="Genomic_DNA"/>
</dbReference>
<dbReference type="RefSeq" id="XP_006689797.1">
    <property type="nucleotide sequence ID" value="XM_006689734.1"/>
</dbReference>
<dbReference type="GeneID" id="18250892"/>
<dbReference type="AlphaFoldDB" id="G3BES8"/>
<dbReference type="Proteomes" id="UP000000707">
    <property type="component" value="Unassembled WGS sequence"/>
</dbReference>
<dbReference type="InterPro" id="IPR004861">
    <property type="entry name" value="Siw14-like"/>
</dbReference>
<dbReference type="SUPFAM" id="SSF52799">
    <property type="entry name" value="(Phosphotyrosine protein) phosphatases II"/>
    <property type="match status" value="1"/>
</dbReference>
<evidence type="ECO:0000256" key="1">
    <source>
        <dbReference type="SAM" id="MobiDB-lite"/>
    </source>
</evidence>
<keyword evidence="3" id="KW-1185">Reference proteome</keyword>
<dbReference type="InterPro" id="IPR029021">
    <property type="entry name" value="Prot-tyrosine_phosphatase-like"/>
</dbReference>
<dbReference type="PANTHER" id="PTHR31126:SF70">
    <property type="entry name" value="PROTEIN OCA4"/>
    <property type="match status" value="1"/>
</dbReference>
<evidence type="ECO:0000313" key="3">
    <source>
        <dbReference type="Proteomes" id="UP000000707"/>
    </source>
</evidence>
<dbReference type="PANTHER" id="PTHR31126">
    <property type="entry name" value="TYROSINE-PROTEIN PHOSPHATASE"/>
    <property type="match status" value="1"/>
</dbReference>
<dbReference type="KEGG" id="cten:18250892"/>
<dbReference type="Pfam" id="PF03162">
    <property type="entry name" value="Y_phosphatase2"/>
    <property type="match status" value="2"/>
</dbReference>
<name>G3BES8_CANTC</name>
<sequence>MLVPPDNFGLVEPGLYRCSKLDSDNFPFLETLNLKSILLLDAENPPRPLKTFISNNNIDLVSLGGLKVSNHNHTGNNNRNVTNRESNYNENSLPDGGSGTHSNSSSASNSRNGSRSGSETTSPVILSQGTFPKETNLQMINLNVASKKNDQWMLIEKNLIKKAFEILLNTTKYNLLIVDSTSTLVSILRKIQKWNFNSIVNEFRIYNGQSAKSNYYAENFLELIDIELVPFEIDQLNQFLKMQQEQLQKTDDLISKSPELARSGSFNHSGSFSFRDDENLWDGDTKELIDDDDIDDDLLSASPQIPVNLLKIVEKKRNNSIELSDDDKSVTPGTSPRHIASNANCSPMSTDALTTAAKHYWDKRKPSLDAKITRPIHNSMFRNSYSNSGFPSPMSARSSFENINSPHLRRASRGERKSIKMEDINDLEEKRLRGKYEFKYYKNMNKYNVNFDNVGYIKLRLPPSNKLPDWFIRGRDFWEESYIKFRS</sequence>
<dbReference type="STRING" id="590646.G3BES8"/>
<feature type="region of interest" description="Disordered" evidence="1">
    <location>
        <begin position="70"/>
        <end position="127"/>
    </location>
</feature>
<dbReference type="OrthoDB" id="6375174at2759"/>
<dbReference type="eggNOG" id="KOG1572">
    <property type="taxonomic scope" value="Eukaryota"/>
</dbReference>